<evidence type="ECO:0000313" key="2">
    <source>
        <dbReference type="EMBL" id="RNA35797.1"/>
    </source>
</evidence>
<proteinExistence type="predicted"/>
<feature type="transmembrane region" description="Helical" evidence="1">
    <location>
        <begin position="140"/>
        <end position="156"/>
    </location>
</feature>
<keyword evidence="1" id="KW-1133">Transmembrane helix</keyword>
<dbReference type="Proteomes" id="UP000276133">
    <property type="component" value="Unassembled WGS sequence"/>
</dbReference>
<evidence type="ECO:0000313" key="3">
    <source>
        <dbReference type="Proteomes" id="UP000276133"/>
    </source>
</evidence>
<name>A0A3M7SJK3_BRAPC</name>
<dbReference type="EMBL" id="REGN01001284">
    <property type="protein sequence ID" value="RNA35797.1"/>
    <property type="molecule type" value="Genomic_DNA"/>
</dbReference>
<organism evidence="2 3">
    <name type="scientific">Brachionus plicatilis</name>
    <name type="common">Marine rotifer</name>
    <name type="synonym">Brachionus muelleri</name>
    <dbReference type="NCBI Taxonomy" id="10195"/>
    <lineage>
        <taxon>Eukaryota</taxon>
        <taxon>Metazoa</taxon>
        <taxon>Spiralia</taxon>
        <taxon>Gnathifera</taxon>
        <taxon>Rotifera</taxon>
        <taxon>Eurotatoria</taxon>
        <taxon>Monogononta</taxon>
        <taxon>Pseudotrocha</taxon>
        <taxon>Ploima</taxon>
        <taxon>Brachionidae</taxon>
        <taxon>Brachionus</taxon>
    </lineage>
</organism>
<accession>A0A3M7SJK3</accession>
<gene>
    <name evidence="2" type="ORF">BpHYR1_001886</name>
</gene>
<keyword evidence="1" id="KW-0472">Membrane</keyword>
<sequence>MKHNSEKKIIVYHALQQTSNIFSDSQMTSLTLRIFVFSLNSLKISLLKTELKSHGSQFIKSIFRRHMALCNADWLNWIQLIFRESKNKIFSKQNLKVKASDTNLDFGNKIPDCLRIAYFFKKKLSQKWNVTINFILKEKLLYTIITLINFFYYFLLQNFSNSNKLKTKIENL</sequence>
<protein>
    <submittedName>
        <fullName evidence="2">Uncharacterized protein</fullName>
    </submittedName>
</protein>
<comment type="caution">
    <text evidence="2">The sequence shown here is derived from an EMBL/GenBank/DDBJ whole genome shotgun (WGS) entry which is preliminary data.</text>
</comment>
<reference evidence="2 3" key="1">
    <citation type="journal article" date="2018" name="Sci. Rep.">
        <title>Genomic signatures of local adaptation to the degree of environmental predictability in rotifers.</title>
        <authorList>
            <person name="Franch-Gras L."/>
            <person name="Hahn C."/>
            <person name="Garcia-Roger E.M."/>
            <person name="Carmona M.J."/>
            <person name="Serra M."/>
            <person name="Gomez A."/>
        </authorList>
    </citation>
    <scope>NUCLEOTIDE SEQUENCE [LARGE SCALE GENOMIC DNA]</scope>
    <source>
        <strain evidence="2">HYR1</strain>
    </source>
</reference>
<keyword evidence="3" id="KW-1185">Reference proteome</keyword>
<dbReference type="AlphaFoldDB" id="A0A3M7SJK3"/>
<keyword evidence="1" id="KW-0812">Transmembrane</keyword>
<evidence type="ECO:0000256" key="1">
    <source>
        <dbReference type="SAM" id="Phobius"/>
    </source>
</evidence>